<gene>
    <name evidence="1" type="ORF">HMPREF1535_05109</name>
</gene>
<proteinExistence type="predicted"/>
<dbReference type="Gene3D" id="3.20.20.80">
    <property type="entry name" value="Glycosidases"/>
    <property type="match status" value="1"/>
</dbReference>
<dbReference type="HOGENOM" id="CLU_043244_0_0_10"/>
<dbReference type="Proteomes" id="UP000033047">
    <property type="component" value="Unassembled WGS sequence"/>
</dbReference>
<protein>
    <recommendedName>
        <fullName evidence="3">Glycoside hydrolase family 42 N-terminal domain-containing protein</fullName>
    </recommendedName>
</protein>
<comment type="caution">
    <text evidence="1">The sequence shown here is derived from an EMBL/GenBank/DDBJ whole genome shotgun (WGS) entry which is preliminary data.</text>
</comment>
<evidence type="ECO:0000313" key="1">
    <source>
        <dbReference type="EMBL" id="KKB45211.1"/>
    </source>
</evidence>
<name>A0A0F5II47_9BACT</name>
<dbReference type="STRING" id="927665.HMPREF1535_05109"/>
<dbReference type="GeneID" id="69978682"/>
<dbReference type="InterPro" id="IPR017853">
    <property type="entry name" value="GH"/>
</dbReference>
<dbReference type="SUPFAM" id="SSF51445">
    <property type="entry name" value="(Trans)glycosidases"/>
    <property type="match status" value="1"/>
</dbReference>
<dbReference type="AlphaFoldDB" id="A0A0F5II47"/>
<dbReference type="PATRIC" id="fig|927665.4.peg.5228"/>
<organism evidence="1 2">
    <name type="scientific">Parabacteroides goldsteinii DSM 19448 = WAL 12034</name>
    <dbReference type="NCBI Taxonomy" id="927665"/>
    <lineage>
        <taxon>Bacteria</taxon>
        <taxon>Pseudomonadati</taxon>
        <taxon>Bacteroidota</taxon>
        <taxon>Bacteroidia</taxon>
        <taxon>Bacteroidales</taxon>
        <taxon>Tannerellaceae</taxon>
        <taxon>Parabacteroides</taxon>
    </lineage>
</organism>
<evidence type="ECO:0008006" key="3">
    <source>
        <dbReference type="Google" id="ProtNLM"/>
    </source>
</evidence>
<reference evidence="1 2" key="1">
    <citation type="submission" date="2013-04" db="EMBL/GenBank/DDBJ databases">
        <title>The Genome Sequence of Parabacteroides goldsteinii DSM 19448.</title>
        <authorList>
            <consortium name="The Broad Institute Genomics Platform"/>
            <person name="Earl A."/>
            <person name="Ward D."/>
            <person name="Feldgarden M."/>
            <person name="Gevers D."/>
            <person name="Martens E."/>
            <person name="Sakamoto M."/>
            <person name="Benno Y."/>
            <person name="Song Y."/>
            <person name="Liu C."/>
            <person name="Lee J."/>
            <person name="Bolanos M."/>
            <person name="Vaisanen M.L."/>
            <person name="Finegold S.M."/>
            <person name="Walker B."/>
            <person name="Young S."/>
            <person name="Zeng Q."/>
            <person name="Gargeya S."/>
            <person name="Fitzgerald M."/>
            <person name="Haas B."/>
            <person name="Abouelleil A."/>
            <person name="Allen A.W."/>
            <person name="Alvarado L."/>
            <person name="Arachchi H.M."/>
            <person name="Berlin A.M."/>
            <person name="Chapman S.B."/>
            <person name="Gainer-Dewar J."/>
            <person name="Goldberg J."/>
            <person name="Griggs A."/>
            <person name="Gujja S."/>
            <person name="Hansen M."/>
            <person name="Howarth C."/>
            <person name="Imamovic A."/>
            <person name="Ireland A."/>
            <person name="Larimer J."/>
            <person name="McCowan C."/>
            <person name="Murphy C."/>
            <person name="Pearson M."/>
            <person name="Poon T.W."/>
            <person name="Priest M."/>
            <person name="Roberts A."/>
            <person name="Saif S."/>
            <person name="Shea T."/>
            <person name="Sisk P."/>
            <person name="Sykes S."/>
            <person name="Wortman J."/>
            <person name="Nusbaum C."/>
            <person name="Birren B."/>
        </authorList>
    </citation>
    <scope>NUCLEOTIDE SEQUENCE [LARGE SCALE GENOMIC DNA]</scope>
    <source>
        <strain evidence="1 2">DSM 19448</strain>
    </source>
</reference>
<dbReference type="EMBL" id="AQHV01000030">
    <property type="protein sequence ID" value="KKB45211.1"/>
    <property type="molecule type" value="Genomic_DNA"/>
</dbReference>
<accession>A0A0F5II47</accession>
<dbReference type="RefSeq" id="WP_007654077.1">
    <property type="nucleotide sequence ID" value="NZ_KQ033915.1"/>
</dbReference>
<sequence length="403" mass="45666">MKHYFVLGMIFLLLLFTRIGQAQERLDLSAQIPIVAWYGIRANEATVERFKELKEAGFTINFSEYSSLEEVEKALDAAHKVGVQLIIACPELRKEPEKTVRKFMEHPAVAGYFLRDEPVVADFAALGDWAKRIQAVDNRKFCYLNLFPTGGEEHLRFLGVQNYRDYITRFNKEVPLPFLSFDHYPVLGDNVLKAEWYENLEDFSDEARKIGKDFWAFALATKHGPYPVPTRASLRLQLYSNLVYGAQGLQYFTYWTPAGDSFYDYQHGPIGLDGKRTEVYDLVKDMNAEIRSIAGIFLGAKVLSVRHTGSVIPRGTTRLTTLPEKVKVLDTHGYGAIISLLENGGKKYLAIVNRSLMDTMELTFYADPSVKRVLKDGSLVSAESYTATLLISPGDILIYLLEK</sequence>
<evidence type="ECO:0000313" key="2">
    <source>
        <dbReference type="Proteomes" id="UP000033047"/>
    </source>
</evidence>